<dbReference type="Gene3D" id="2.60.120.10">
    <property type="entry name" value="Jelly Rolls"/>
    <property type="match status" value="1"/>
</dbReference>
<reference evidence="1 2" key="1">
    <citation type="submission" date="2024-05" db="EMBL/GenBank/DDBJ databases">
        <title>Achromobacter denitrificans. BP1, complete genome.</title>
        <authorList>
            <person name="Zhang B."/>
        </authorList>
    </citation>
    <scope>NUCLEOTIDE SEQUENCE [LARGE SCALE GENOMIC DNA]</scope>
    <source>
        <strain evidence="1 2">BP1</strain>
    </source>
</reference>
<organism evidence="1 2">
    <name type="scientific">Achromobacter denitrificans</name>
    <name type="common">Alcaligenes denitrificans</name>
    <dbReference type="NCBI Taxonomy" id="32002"/>
    <lineage>
        <taxon>Bacteria</taxon>
        <taxon>Pseudomonadati</taxon>
        <taxon>Pseudomonadota</taxon>
        <taxon>Betaproteobacteria</taxon>
        <taxon>Burkholderiales</taxon>
        <taxon>Alcaligenaceae</taxon>
        <taxon>Achromobacter</taxon>
    </lineage>
</organism>
<protein>
    <submittedName>
        <fullName evidence="1">HutD family protein</fullName>
    </submittedName>
</protein>
<dbReference type="RefSeq" id="WP_123787905.1">
    <property type="nucleotide sequence ID" value="NZ_CP154792.1"/>
</dbReference>
<dbReference type="InterPro" id="IPR010282">
    <property type="entry name" value="Uncharacterised_HutD/Ves"/>
</dbReference>
<keyword evidence="2" id="KW-1185">Reference proteome</keyword>
<dbReference type="SUPFAM" id="SSF51182">
    <property type="entry name" value="RmlC-like cupins"/>
    <property type="match status" value="1"/>
</dbReference>
<accession>A0ABZ3GAB6</accession>
<dbReference type="Proteomes" id="UP001446337">
    <property type="component" value="Chromosome"/>
</dbReference>
<dbReference type="InterPro" id="IPR011051">
    <property type="entry name" value="RmlC_Cupin_sf"/>
</dbReference>
<evidence type="ECO:0000313" key="2">
    <source>
        <dbReference type="Proteomes" id="UP001446337"/>
    </source>
</evidence>
<dbReference type="Pfam" id="PF05962">
    <property type="entry name" value="HutD"/>
    <property type="match status" value="1"/>
</dbReference>
<gene>
    <name evidence="1" type="ORF">AAIK43_05895</name>
</gene>
<dbReference type="InterPro" id="IPR014710">
    <property type="entry name" value="RmlC-like_jellyroll"/>
</dbReference>
<dbReference type="EMBL" id="CP154792">
    <property type="protein sequence ID" value="XAN17560.1"/>
    <property type="molecule type" value="Genomic_DNA"/>
</dbReference>
<dbReference type="PANTHER" id="PTHR37943">
    <property type="entry name" value="PROTEIN VES"/>
    <property type="match status" value="1"/>
</dbReference>
<sequence length="217" mass="21754">MARCPDSAPARWLALPPEPWKNGGGSTRTLAADGEARWRVSIADIDRGGPYSLFPGYERVSVVLSGQGVELRGEGPAVMLRPGEPAAFAGDAAYGCRLLGGPVRVLNLFLRRGAARAEVFVPGRTDAALPAGALAGPSDTVRLVLALGAGRAGGAQSPVALAAGEFVVLAAGGEARDAFIPAACPAPDEAAAVVLDIGVAAPGLAGGSRAAETPARL</sequence>
<dbReference type="CDD" id="cd20293">
    <property type="entry name" value="cupin_HutD_N"/>
    <property type="match status" value="1"/>
</dbReference>
<dbReference type="PANTHER" id="PTHR37943:SF1">
    <property type="entry name" value="PROTEIN VES"/>
    <property type="match status" value="1"/>
</dbReference>
<proteinExistence type="predicted"/>
<evidence type="ECO:0000313" key="1">
    <source>
        <dbReference type="EMBL" id="XAN17560.1"/>
    </source>
</evidence>
<name>A0ABZ3GAB6_ACHDE</name>